<reference evidence="8 9" key="2">
    <citation type="submission" date="2018-11" db="EMBL/GenBank/DDBJ databases">
        <authorList>
            <consortium name="Pathogen Informatics"/>
        </authorList>
    </citation>
    <scope>NUCLEOTIDE SEQUENCE [LARGE SCALE GENOMIC DNA]</scope>
</reference>
<dbReference type="GO" id="GO:0034316">
    <property type="term" value="P:negative regulation of Arp2/3 complex-mediated actin nucleation"/>
    <property type="evidence" value="ECO:0007669"/>
    <property type="project" value="TreeGrafter"/>
</dbReference>
<dbReference type="PANTHER" id="PTHR11249:SF2">
    <property type="entry name" value="GLIA MATURATION FACTOR"/>
    <property type="match status" value="1"/>
</dbReference>
<keyword evidence="4" id="KW-0963">Cytoplasm</keyword>
<evidence type="ECO:0000256" key="4">
    <source>
        <dbReference type="ARBA" id="ARBA00022490"/>
    </source>
</evidence>
<dbReference type="EMBL" id="UZAM01010559">
    <property type="protein sequence ID" value="VDP12848.1"/>
    <property type="molecule type" value="Genomic_DNA"/>
</dbReference>
<dbReference type="AlphaFoldDB" id="A0A183IUR8"/>
<dbReference type="GO" id="GO:0005634">
    <property type="term" value="C:nucleus"/>
    <property type="evidence" value="ECO:0007669"/>
    <property type="project" value="UniProtKB-SubCell"/>
</dbReference>
<dbReference type="SMART" id="SM00102">
    <property type="entry name" value="ADF"/>
    <property type="match status" value="1"/>
</dbReference>
<keyword evidence="9" id="KW-1185">Reference proteome</keyword>
<evidence type="ECO:0000256" key="3">
    <source>
        <dbReference type="ARBA" id="ARBA00010055"/>
    </source>
</evidence>
<evidence type="ECO:0000313" key="10">
    <source>
        <dbReference type="WBParaSite" id="SBAD_0000763901-mRNA-1"/>
    </source>
</evidence>
<dbReference type="CDD" id="cd11283">
    <property type="entry name" value="ADF_GMF-beta_like"/>
    <property type="match status" value="1"/>
</dbReference>
<dbReference type="GO" id="GO:0003779">
    <property type="term" value="F:actin binding"/>
    <property type="evidence" value="ECO:0007669"/>
    <property type="project" value="InterPro"/>
</dbReference>
<evidence type="ECO:0000256" key="6">
    <source>
        <dbReference type="PIRNR" id="PIRNR001788"/>
    </source>
</evidence>
<dbReference type="InterPro" id="IPR002108">
    <property type="entry name" value="ADF-H"/>
</dbReference>
<proteinExistence type="inferred from homology"/>
<keyword evidence="5" id="KW-0539">Nucleus</keyword>
<feature type="domain" description="ADF-H" evidence="7">
    <location>
        <begin position="4"/>
        <end position="121"/>
    </location>
</feature>
<dbReference type="PANTHER" id="PTHR11249">
    <property type="entry name" value="GLIAL FACTOR NATURATION FACTOR"/>
    <property type="match status" value="1"/>
</dbReference>
<dbReference type="WBParaSite" id="SBAD_0000763901-mRNA-1">
    <property type="protein sequence ID" value="SBAD_0000763901-mRNA-1"/>
    <property type="gene ID" value="SBAD_0000763901"/>
</dbReference>
<organism evidence="10">
    <name type="scientific">Soboliphyme baturini</name>
    <dbReference type="NCBI Taxonomy" id="241478"/>
    <lineage>
        <taxon>Eukaryota</taxon>
        <taxon>Metazoa</taxon>
        <taxon>Ecdysozoa</taxon>
        <taxon>Nematoda</taxon>
        <taxon>Enoplea</taxon>
        <taxon>Dorylaimia</taxon>
        <taxon>Dioctophymatida</taxon>
        <taxon>Dioctophymatoidea</taxon>
        <taxon>Soboliphymatidae</taxon>
        <taxon>Soboliphyme</taxon>
    </lineage>
</organism>
<evidence type="ECO:0000256" key="2">
    <source>
        <dbReference type="ARBA" id="ARBA00004496"/>
    </source>
</evidence>
<sequence>MCSTLKICHLTNGVAQHIDRFRRRKSHGTCALILKIDRTSHELVVEEDLEDCDLTTVCNHLPDRQPRFVILSYRSEHSDGRLSFPLLLVYCTPPGCSPEMQMMYAGSKNNVANAAGVDRVC</sequence>
<dbReference type="SUPFAM" id="SSF55753">
    <property type="entry name" value="Actin depolymerizing proteins"/>
    <property type="match status" value="1"/>
</dbReference>
<comment type="subcellular location">
    <subcellularLocation>
        <location evidence="2">Cytoplasm</location>
    </subcellularLocation>
    <subcellularLocation>
        <location evidence="1">Nucleus</location>
    </subcellularLocation>
</comment>
<name>A0A183IUR8_9BILA</name>
<comment type="similarity">
    <text evidence="3 6">Belongs to the actin-binding proteins ADF family. GMF subfamily.</text>
</comment>
<evidence type="ECO:0000313" key="8">
    <source>
        <dbReference type="EMBL" id="VDP12848.1"/>
    </source>
</evidence>
<dbReference type="GO" id="GO:0030864">
    <property type="term" value="C:cortical actin cytoskeleton"/>
    <property type="evidence" value="ECO:0007669"/>
    <property type="project" value="TreeGrafter"/>
</dbReference>
<reference evidence="10" key="1">
    <citation type="submission" date="2016-06" db="UniProtKB">
        <authorList>
            <consortium name="WormBaseParasite"/>
        </authorList>
    </citation>
    <scope>IDENTIFICATION</scope>
</reference>
<dbReference type="PROSITE" id="PS51263">
    <property type="entry name" value="ADF_H"/>
    <property type="match status" value="1"/>
</dbReference>
<evidence type="ECO:0000256" key="5">
    <source>
        <dbReference type="ARBA" id="ARBA00023242"/>
    </source>
</evidence>
<dbReference type="Gene3D" id="3.40.20.10">
    <property type="entry name" value="Severin"/>
    <property type="match status" value="1"/>
</dbReference>
<dbReference type="Proteomes" id="UP000270296">
    <property type="component" value="Unassembled WGS sequence"/>
</dbReference>
<dbReference type="InterPro" id="IPR011171">
    <property type="entry name" value="GMF"/>
</dbReference>
<evidence type="ECO:0000259" key="7">
    <source>
        <dbReference type="PROSITE" id="PS51263"/>
    </source>
</evidence>
<evidence type="ECO:0000313" key="9">
    <source>
        <dbReference type="Proteomes" id="UP000270296"/>
    </source>
</evidence>
<gene>
    <name evidence="8" type="ORF">SBAD_LOCUS7365</name>
</gene>
<dbReference type="Pfam" id="PF00241">
    <property type="entry name" value="Cofilin_ADF"/>
    <property type="match status" value="1"/>
</dbReference>
<evidence type="ECO:0000256" key="1">
    <source>
        <dbReference type="ARBA" id="ARBA00004123"/>
    </source>
</evidence>
<dbReference type="PIRSF" id="PIRSF001788">
    <property type="entry name" value="GMF-beta"/>
    <property type="match status" value="1"/>
</dbReference>
<dbReference type="InterPro" id="IPR029006">
    <property type="entry name" value="ADF-H/Gelsolin-like_dom_sf"/>
</dbReference>
<dbReference type="FunFam" id="3.40.20.10:FF:000026">
    <property type="entry name" value="Glia maturation factor"/>
    <property type="match status" value="1"/>
</dbReference>
<dbReference type="GO" id="GO:0071933">
    <property type="term" value="F:Arp2/3 complex binding"/>
    <property type="evidence" value="ECO:0007669"/>
    <property type="project" value="InterPro"/>
</dbReference>
<dbReference type="GO" id="GO:0071846">
    <property type="term" value="P:actin filament debranching"/>
    <property type="evidence" value="ECO:0007669"/>
    <property type="project" value="InterPro"/>
</dbReference>
<accession>A0A183IUR8</accession>
<protein>
    <submittedName>
        <fullName evidence="10">ADF-H domain-containing protein</fullName>
    </submittedName>
</protein>
<dbReference type="OrthoDB" id="3919494at2759"/>